<feature type="compositionally biased region" description="Basic and acidic residues" evidence="2">
    <location>
        <begin position="325"/>
        <end position="338"/>
    </location>
</feature>
<dbReference type="Proteomes" id="UP000325440">
    <property type="component" value="Unassembled WGS sequence"/>
</dbReference>
<sequence>MSGVLFREIHKNSWLRKLPAGVDKKSALKLSGGQKLWTVFCIHDDTEPVLEFYVDQKKAAAHRPDNSVPLSDTVHVSATICPLPVMAGDHQQQYQYEFVVTLTSDVIRLAAPSWNQMMDWVQGLDMKLREMHILSPKENVYTKPPESRPPLLPTRDPNSPLPPPPLRDLPTNVLPGVEPVVAVVQSIGRDESLSSENEQTLLTPPISPNPMSPSEPVNNVTIVEVLNHNQVFNFNQMEQVLNHPNQLSLQTSSEPNTSRPSTSTNSTTENLTASPRQSNRHYQNRNASVVEELIFNTRSSNHTESNDRTTNVDIQQRFTTEVPNEDQRIRTTESEDSRPRRRQKRQEVASATLATDQEATSNYEHLVLPTVIQPRPPVLSNYVSTDTIAILPIRPQVPIGRGRGARRKVNNDNSHPIVGADRIRVAANSSPRILQPVPTPFIPVENRDLFSPSRLTVREKQVLQLRKEMSHLAGVRLQLRRKDCINTIALVDVFQTVWIAGWKQKEHPMLHNALHIGDQLLSVAGKPITCSMDAHKFIRAWPSLYVELIIRRVPCGRVFVVRRQEQGQDLGIIQEGGTAEIKDILPNSLAAAHGLSARTPTLDGLSLTTWTLTEINSRPLNLLFKDTEVRDRLNAVGLDISLLVQPTDLISALRKQLKALKAFKDYLLI</sequence>
<gene>
    <name evidence="3" type="ORF">CINCED_3A003033</name>
</gene>
<dbReference type="InterPro" id="IPR011993">
    <property type="entry name" value="PH-like_dom_sf"/>
</dbReference>
<evidence type="ECO:0000313" key="4">
    <source>
        <dbReference type="Proteomes" id="UP000325440"/>
    </source>
</evidence>
<evidence type="ECO:0000256" key="2">
    <source>
        <dbReference type="SAM" id="MobiDB-lite"/>
    </source>
</evidence>
<dbReference type="Gene3D" id="2.30.29.30">
    <property type="entry name" value="Pleckstrin-homology domain (PH domain)/Phosphotyrosine-binding domain (PTB)"/>
    <property type="match status" value="1"/>
</dbReference>
<feature type="compositionally biased region" description="Polar residues" evidence="2">
    <location>
        <begin position="298"/>
        <end position="322"/>
    </location>
</feature>
<dbReference type="SUPFAM" id="SSF50729">
    <property type="entry name" value="PH domain-like"/>
    <property type="match status" value="1"/>
</dbReference>
<dbReference type="AlphaFoldDB" id="A0A5E4N372"/>
<dbReference type="InterPro" id="IPR051230">
    <property type="entry name" value="APP-Binding"/>
</dbReference>
<keyword evidence="4" id="KW-1185">Reference proteome</keyword>
<dbReference type="OrthoDB" id="6126662at2759"/>
<dbReference type="GO" id="GO:0005737">
    <property type="term" value="C:cytoplasm"/>
    <property type="evidence" value="ECO:0007669"/>
    <property type="project" value="TreeGrafter"/>
</dbReference>
<keyword evidence="1" id="KW-0677">Repeat</keyword>
<evidence type="ECO:0000256" key="1">
    <source>
        <dbReference type="ARBA" id="ARBA00022737"/>
    </source>
</evidence>
<feature type="region of interest" description="Disordered" evidence="2">
    <location>
        <begin position="189"/>
        <end position="214"/>
    </location>
</feature>
<feature type="compositionally biased region" description="Low complexity" evidence="2">
    <location>
        <begin position="251"/>
        <end position="274"/>
    </location>
</feature>
<dbReference type="PANTHER" id="PTHR12345:SF11">
    <property type="entry name" value="FI13065P"/>
    <property type="match status" value="1"/>
</dbReference>
<protein>
    <submittedName>
        <fullName evidence="3">PH domain-like</fullName>
    </submittedName>
</protein>
<name>A0A5E4N372_9HEMI</name>
<evidence type="ECO:0000313" key="3">
    <source>
        <dbReference type="EMBL" id="VVC38007.1"/>
    </source>
</evidence>
<organism evidence="3 4">
    <name type="scientific">Cinara cedri</name>
    <dbReference type="NCBI Taxonomy" id="506608"/>
    <lineage>
        <taxon>Eukaryota</taxon>
        <taxon>Metazoa</taxon>
        <taxon>Ecdysozoa</taxon>
        <taxon>Arthropoda</taxon>
        <taxon>Hexapoda</taxon>
        <taxon>Insecta</taxon>
        <taxon>Pterygota</taxon>
        <taxon>Neoptera</taxon>
        <taxon>Paraneoptera</taxon>
        <taxon>Hemiptera</taxon>
        <taxon>Sternorrhyncha</taxon>
        <taxon>Aphidomorpha</taxon>
        <taxon>Aphidoidea</taxon>
        <taxon>Aphididae</taxon>
        <taxon>Lachninae</taxon>
        <taxon>Cinara</taxon>
    </lineage>
</organism>
<dbReference type="PANTHER" id="PTHR12345">
    <property type="entry name" value="SYNTENIN RELATED"/>
    <property type="match status" value="1"/>
</dbReference>
<feature type="region of interest" description="Disordered" evidence="2">
    <location>
        <begin position="248"/>
        <end position="284"/>
    </location>
</feature>
<dbReference type="GO" id="GO:0005886">
    <property type="term" value="C:plasma membrane"/>
    <property type="evidence" value="ECO:0007669"/>
    <property type="project" value="TreeGrafter"/>
</dbReference>
<accession>A0A5E4N372</accession>
<proteinExistence type="predicted"/>
<dbReference type="EMBL" id="CABPRJ010001460">
    <property type="protein sequence ID" value="VVC38007.1"/>
    <property type="molecule type" value="Genomic_DNA"/>
</dbReference>
<reference evidence="3 4" key="1">
    <citation type="submission" date="2019-08" db="EMBL/GenBank/DDBJ databases">
        <authorList>
            <person name="Alioto T."/>
            <person name="Alioto T."/>
            <person name="Gomez Garrido J."/>
        </authorList>
    </citation>
    <scope>NUCLEOTIDE SEQUENCE [LARGE SCALE GENOMIC DNA]</scope>
</reference>
<feature type="region of interest" description="Disordered" evidence="2">
    <location>
        <begin position="298"/>
        <end position="357"/>
    </location>
</feature>
<feature type="region of interest" description="Disordered" evidence="2">
    <location>
        <begin position="138"/>
        <end position="173"/>
    </location>
</feature>